<name>U5PWH4_9CAUD</name>
<sequence length="130" mass="14375">MKPDILVIAVFILPSIPLKNISEYLLNLGIPSIAVRNIISEIEIWNLLEGIDSEIAGAVYVSTRNLNVEFKTKSNFIPGIIPHSGNGKKPEGWLFKKLFVEVNQFDEAIAQANLIASPTYKNAVNKRGRG</sequence>
<accession>U5PWH4</accession>
<dbReference type="Proteomes" id="UP000017656">
    <property type="component" value="Segment"/>
</dbReference>
<evidence type="ECO:0000313" key="2">
    <source>
        <dbReference type="Proteomes" id="UP000017656"/>
    </source>
</evidence>
<organism evidence="1 2">
    <name type="scientific">Acinetobacter phage Presley</name>
    <dbReference type="NCBI Taxonomy" id="1406780"/>
    <lineage>
        <taxon>Viruses</taxon>
        <taxon>Duplodnaviria</taxon>
        <taxon>Heunggongvirae</taxon>
        <taxon>Uroviricota</taxon>
        <taxon>Caudoviricetes</taxon>
        <taxon>Schitoviridae</taxon>
        <taxon>Presleyvirus</taxon>
        <taxon>Presleyvirus presley</taxon>
    </lineage>
</organism>
<proteinExistence type="predicted"/>
<gene>
    <name evidence="1" type="ORF">Presley_29</name>
</gene>
<dbReference type="RefSeq" id="YP_009007597.1">
    <property type="nucleotide sequence ID" value="NC_023581.1"/>
</dbReference>
<dbReference type="EMBL" id="KF669658">
    <property type="protein sequence ID" value="AGY48096.1"/>
    <property type="molecule type" value="Genomic_DNA"/>
</dbReference>
<dbReference type="KEGG" id="vg:18504167"/>
<evidence type="ECO:0000313" key="1">
    <source>
        <dbReference type="EMBL" id="AGY48096.1"/>
    </source>
</evidence>
<reference evidence="1 2" key="1">
    <citation type="journal article" date="2013" name="Genome Announc.">
        <title>Complete Genome of Acinetobacter baumannii N4-Like Podophage Presley.</title>
        <authorList>
            <person name="Farmer N.G."/>
            <person name="Wood T.L."/>
            <person name="Chamakura K.R."/>
            <person name="Kuty Everett G.F."/>
        </authorList>
    </citation>
    <scope>NUCLEOTIDE SEQUENCE [LARGE SCALE GENOMIC DNA]</scope>
</reference>
<protein>
    <submittedName>
        <fullName evidence="1">Uncharacterized protein</fullName>
    </submittedName>
</protein>
<keyword evidence="2" id="KW-1185">Reference proteome</keyword>
<dbReference type="GeneID" id="18504167"/>